<dbReference type="InParanoid" id="A0A517SHF4"/>
<dbReference type="InterPro" id="IPR013658">
    <property type="entry name" value="SGL"/>
</dbReference>
<dbReference type="InterPro" id="IPR000801">
    <property type="entry name" value="Esterase-like"/>
</dbReference>
<evidence type="ECO:0000256" key="1">
    <source>
        <dbReference type="SAM" id="SignalP"/>
    </source>
</evidence>
<dbReference type="InterPro" id="IPR029058">
    <property type="entry name" value="AB_hydrolase_fold"/>
</dbReference>
<name>A0A517SHF4_9PLAN</name>
<feature type="chain" id="PRO_5022139935" evidence="1">
    <location>
        <begin position="21"/>
        <end position="584"/>
    </location>
</feature>
<proteinExistence type="predicted"/>
<dbReference type="SUPFAM" id="SSF53474">
    <property type="entry name" value="alpha/beta-Hydrolases"/>
    <property type="match status" value="1"/>
</dbReference>
<protein>
    <submittedName>
        <fullName evidence="3">Gluconolactonase</fullName>
        <ecNumber evidence="3">3.1.1.17</ecNumber>
    </submittedName>
</protein>
<dbReference type="EC" id="3.1.1.17" evidence="3"/>
<sequence precursor="true">MLRLMCCVLALLVFSPVALAQQESYPEHPDAVKKPGVPEGKIEGPFEYVCKNRQTFPGTTRQYWIYVPAQYDKSKPACVLVCQDGLGLANNWKLPAVMDNLIHEKAMPVTIGIFITPGVVPAPKAATPDGKAEARYNRSFEYDGMGDRYARFLINEILPKVGDSYALSSDPNDRAIAGSSSGAIAAFTVAWERPDAFRRVLSGIGTYVGLRGGDAYPVLVRKTEPKPIRVFLQDGENDNDLYAGSWWLANQEMLRSLEWAGYDVKHAWGKGGHNGKHMASISADALRWLWRDYPKPIEPGVGKHHRIDILVPGQTWELVGEGYKFTEGGAVNDKGEVFFTDIPNNRIHKIGVDGQVSVFAEQTGSANGLEFGPDGKLYACQNALRQIGRFDESGKVESFVQDVSSNDIVVLQNGTGYFTDPASKKVWRFDQNGQKQSVDDGIERPNGIALSPDQTLLHVSDSLGRFVWSFQIREDGKLLHKQQYGWLHTPDETTQSGADGMIADTEGRLYVTTKLGLQILDQPGRVHLILPSPNLGKKPANVVIGGPARDTVYLMCGDKVFRRKVNAKGLMTWETPITPPKPRL</sequence>
<feature type="signal peptide" evidence="1">
    <location>
        <begin position="1"/>
        <end position="20"/>
    </location>
</feature>
<evidence type="ECO:0000313" key="4">
    <source>
        <dbReference type="Proteomes" id="UP000315700"/>
    </source>
</evidence>
<evidence type="ECO:0000259" key="2">
    <source>
        <dbReference type="Pfam" id="PF08450"/>
    </source>
</evidence>
<dbReference type="AlphaFoldDB" id="A0A517SHF4"/>
<reference evidence="3 4" key="1">
    <citation type="submission" date="2019-02" db="EMBL/GenBank/DDBJ databases">
        <title>Deep-cultivation of Planctomycetes and their phenomic and genomic characterization uncovers novel biology.</title>
        <authorList>
            <person name="Wiegand S."/>
            <person name="Jogler M."/>
            <person name="Boedeker C."/>
            <person name="Pinto D."/>
            <person name="Vollmers J."/>
            <person name="Rivas-Marin E."/>
            <person name="Kohn T."/>
            <person name="Peeters S.H."/>
            <person name="Heuer A."/>
            <person name="Rast P."/>
            <person name="Oberbeckmann S."/>
            <person name="Bunk B."/>
            <person name="Jeske O."/>
            <person name="Meyerdierks A."/>
            <person name="Storesund J.E."/>
            <person name="Kallscheuer N."/>
            <person name="Luecker S."/>
            <person name="Lage O.M."/>
            <person name="Pohl T."/>
            <person name="Merkel B.J."/>
            <person name="Hornburger P."/>
            <person name="Mueller R.-W."/>
            <person name="Bruemmer F."/>
            <person name="Labrenz M."/>
            <person name="Spormann A.M."/>
            <person name="Op den Camp H."/>
            <person name="Overmann J."/>
            <person name="Amann R."/>
            <person name="Jetten M.S.M."/>
            <person name="Mascher T."/>
            <person name="Medema M.H."/>
            <person name="Devos D.P."/>
            <person name="Kaster A.-K."/>
            <person name="Ovreas L."/>
            <person name="Rohde M."/>
            <person name="Galperin M.Y."/>
            <person name="Jogler C."/>
        </authorList>
    </citation>
    <scope>NUCLEOTIDE SEQUENCE [LARGE SCALE GENOMIC DNA]</scope>
    <source>
        <strain evidence="3 4">Pan44</strain>
    </source>
</reference>
<keyword evidence="1" id="KW-0732">Signal</keyword>
<dbReference type="Gene3D" id="3.40.50.1820">
    <property type="entry name" value="alpha/beta hydrolase"/>
    <property type="match status" value="1"/>
</dbReference>
<keyword evidence="4" id="KW-1185">Reference proteome</keyword>
<dbReference type="EMBL" id="CP036271">
    <property type="protein sequence ID" value="QDT55556.1"/>
    <property type="molecule type" value="Genomic_DNA"/>
</dbReference>
<dbReference type="PANTHER" id="PTHR48098:SF3">
    <property type="entry name" value="IRON(III) ENTEROBACTIN ESTERASE"/>
    <property type="match status" value="1"/>
</dbReference>
<keyword evidence="3" id="KW-0378">Hydrolase</keyword>
<dbReference type="Pfam" id="PF08450">
    <property type="entry name" value="SGL"/>
    <property type="match status" value="1"/>
</dbReference>
<feature type="domain" description="SMP-30/Gluconolactonase/LRE-like region" evidence="2">
    <location>
        <begin position="331"/>
        <end position="554"/>
    </location>
</feature>
<dbReference type="Pfam" id="PF00756">
    <property type="entry name" value="Esterase"/>
    <property type="match status" value="1"/>
</dbReference>
<dbReference type="GO" id="GO:0004341">
    <property type="term" value="F:gluconolactonase activity"/>
    <property type="evidence" value="ECO:0007669"/>
    <property type="project" value="UniProtKB-EC"/>
</dbReference>
<gene>
    <name evidence="3" type="primary">gnl_3</name>
    <name evidence="3" type="ORF">Pan44_36000</name>
</gene>
<dbReference type="InterPro" id="IPR050583">
    <property type="entry name" value="Mycobacterial_A85_antigen"/>
</dbReference>
<dbReference type="SUPFAM" id="SSF63829">
    <property type="entry name" value="Calcium-dependent phosphotriesterase"/>
    <property type="match status" value="1"/>
</dbReference>
<accession>A0A517SHF4</accession>
<dbReference type="PANTHER" id="PTHR48098">
    <property type="entry name" value="ENTEROCHELIN ESTERASE-RELATED"/>
    <property type="match status" value="1"/>
</dbReference>
<dbReference type="InterPro" id="IPR011042">
    <property type="entry name" value="6-blade_b-propeller_TolB-like"/>
</dbReference>
<organism evidence="3 4">
    <name type="scientific">Caulifigura coniformis</name>
    <dbReference type="NCBI Taxonomy" id="2527983"/>
    <lineage>
        <taxon>Bacteria</taxon>
        <taxon>Pseudomonadati</taxon>
        <taxon>Planctomycetota</taxon>
        <taxon>Planctomycetia</taxon>
        <taxon>Planctomycetales</taxon>
        <taxon>Planctomycetaceae</taxon>
        <taxon>Caulifigura</taxon>
    </lineage>
</organism>
<dbReference type="KEGG" id="ccos:Pan44_36000"/>
<evidence type="ECO:0000313" key="3">
    <source>
        <dbReference type="EMBL" id="QDT55556.1"/>
    </source>
</evidence>
<dbReference type="Gene3D" id="2.120.10.30">
    <property type="entry name" value="TolB, C-terminal domain"/>
    <property type="match status" value="1"/>
</dbReference>
<dbReference type="Proteomes" id="UP000315700">
    <property type="component" value="Chromosome"/>
</dbReference>